<evidence type="ECO:0000256" key="2">
    <source>
        <dbReference type="SAM" id="SignalP"/>
    </source>
</evidence>
<accession>A0AAN7IXY8</accession>
<dbReference type="Proteomes" id="UP001324115">
    <property type="component" value="Unassembled WGS sequence"/>
</dbReference>
<keyword evidence="4" id="KW-1185">Reference proteome</keyword>
<dbReference type="AlphaFoldDB" id="A0AAN7IXY8"/>
<reference evidence="3 4" key="1">
    <citation type="journal article" date="2023" name="G3 (Bethesda)">
        <title>A haplotype-resolved chromosome-scale genome for Quercus rubra L. provides insights into the genetics of adaptive traits for red oak species.</title>
        <authorList>
            <person name="Kapoor B."/>
            <person name="Jenkins J."/>
            <person name="Schmutz J."/>
            <person name="Zhebentyayeva T."/>
            <person name="Kuelheim C."/>
            <person name="Coggeshall M."/>
            <person name="Heim C."/>
            <person name="Lasky J.R."/>
            <person name="Leites L."/>
            <person name="Islam-Faridi N."/>
            <person name="Romero-Severson J."/>
            <person name="DeLeo V.L."/>
            <person name="Lucas S.M."/>
            <person name="Lazic D."/>
            <person name="Gailing O."/>
            <person name="Carlson J."/>
            <person name="Staton M."/>
        </authorList>
    </citation>
    <scope>NUCLEOTIDE SEQUENCE [LARGE SCALE GENOMIC DNA]</scope>
    <source>
        <strain evidence="3">Pseudo-F2</strain>
    </source>
</reference>
<evidence type="ECO:0000313" key="3">
    <source>
        <dbReference type="EMBL" id="KAK4593544.1"/>
    </source>
</evidence>
<evidence type="ECO:0000313" key="4">
    <source>
        <dbReference type="Proteomes" id="UP001324115"/>
    </source>
</evidence>
<keyword evidence="2" id="KW-0732">Signal</keyword>
<feature type="signal peptide" evidence="2">
    <location>
        <begin position="1"/>
        <end position="27"/>
    </location>
</feature>
<name>A0AAN7IXY8_QUERU</name>
<evidence type="ECO:0000256" key="1">
    <source>
        <dbReference type="SAM" id="MobiDB-lite"/>
    </source>
</evidence>
<proteinExistence type="predicted"/>
<feature type="region of interest" description="Disordered" evidence="1">
    <location>
        <begin position="38"/>
        <end position="81"/>
    </location>
</feature>
<feature type="compositionally biased region" description="Basic residues" evidence="1">
    <location>
        <begin position="53"/>
        <end position="64"/>
    </location>
</feature>
<gene>
    <name evidence="3" type="ORF">RGQ29_017596</name>
</gene>
<organism evidence="3 4">
    <name type="scientific">Quercus rubra</name>
    <name type="common">Northern red oak</name>
    <name type="synonym">Quercus borealis</name>
    <dbReference type="NCBI Taxonomy" id="3512"/>
    <lineage>
        <taxon>Eukaryota</taxon>
        <taxon>Viridiplantae</taxon>
        <taxon>Streptophyta</taxon>
        <taxon>Embryophyta</taxon>
        <taxon>Tracheophyta</taxon>
        <taxon>Spermatophyta</taxon>
        <taxon>Magnoliopsida</taxon>
        <taxon>eudicotyledons</taxon>
        <taxon>Gunneridae</taxon>
        <taxon>Pentapetalae</taxon>
        <taxon>rosids</taxon>
        <taxon>fabids</taxon>
        <taxon>Fagales</taxon>
        <taxon>Fagaceae</taxon>
        <taxon>Quercus</taxon>
    </lineage>
</organism>
<dbReference type="EMBL" id="JAXUIC010000004">
    <property type="protein sequence ID" value="KAK4593544.1"/>
    <property type="molecule type" value="Genomic_DNA"/>
</dbReference>
<sequence>MRGISNLLSLVLIHGLLLSHFSYMGDASQDFSHKLKVVSHRGSASPPPSPQHNLRKQPIRRPPIRKSPPPPPPPPAPSANG</sequence>
<protein>
    <submittedName>
        <fullName evidence="3">Uncharacterized protein</fullName>
    </submittedName>
</protein>
<feature type="chain" id="PRO_5043006253" evidence="2">
    <location>
        <begin position="28"/>
        <end position="81"/>
    </location>
</feature>
<comment type="caution">
    <text evidence="3">The sequence shown here is derived from an EMBL/GenBank/DDBJ whole genome shotgun (WGS) entry which is preliminary data.</text>
</comment>
<feature type="compositionally biased region" description="Pro residues" evidence="1">
    <location>
        <begin position="65"/>
        <end position="81"/>
    </location>
</feature>